<dbReference type="InterPro" id="IPR042184">
    <property type="entry name" value="YqeY/Aim41_N"/>
</dbReference>
<protein>
    <recommendedName>
        <fullName evidence="3">GatB/YqeY domain-containing protein</fullName>
    </recommendedName>
</protein>
<gene>
    <name evidence="1" type="ORF">GCM10011492_02480</name>
</gene>
<reference evidence="1" key="1">
    <citation type="journal article" date="2014" name="Int. J. Syst. Evol. Microbiol.">
        <title>Complete genome sequence of Corynebacterium casei LMG S-19264T (=DSM 44701T), isolated from a smear-ripened cheese.</title>
        <authorList>
            <consortium name="US DOE Joint Genome Institute (JGI-PGF)"/>
            <person name="Walter F."/>
            <person name="Albersmeier A."/>
            <person name="Kalinowski J."/>
            <person name="Ruckert C."/>
        </authorList>
    </citation>
    <scope>NUCLEOTIDE SEQUENCE</scope>
    <source>
        <strain evidence="1">CGMCC 1.15085</strain>
    </source>
</reference>
<dbReference type="Gene3D" id="1.10.1510.10">
    <property type="entry name" value="Uncharacterised protein YqeY/AIM41 PF09424, N-terminal domain"/>
    <property type="match status" value="1"/>
</dbReference>
<dbReference type="EMBL" id="BMHI01000001">
    <property type="protein sequence ID" value="GGB16266.1"/>
    <property type="molecule type" value="Genomic_DNA"/>
</dbReference>
<accession>A0A916ST20</accession>
<evidence type="ECO:0000313" key="1">
    <source>
        <dbReference type="EMBL" id="GGB16266.1"/>
    </source>
</evidence>
<evidence type="ECO:0008006" key="3">
    <source>
        <dbReference type="Google" id="ProtNLM"/>
    </source>
</evidence>
<proteinExistence type="predicted"/>
<dbReference type="AlphaFoldDB" id="A0A916ST20"/>
<dbReference type="RefSeq" id="WP_229749363.1">
    <property type="nucleotide sequence ID" value="NZ_BMHI01000001.1"/>
</dbReference>
<keyword evidence="2" id="KW-1185">Reference proteome</keyword>
<sequence length="121" mass="12848">MNATELRDLLRDDLKTALRQRDRTAMSALRSALSAIDNAESVPTAASAGAIEDASVGVGTTETARRELTPTQLRDIMRSEVDERHAAADECVAAAPDSAERLRAEAAVIASYADLNGACDF</sequence>
<evidence type="ECO:0000313" key="2">
    <source>
        <dbReference type="Proteomes" id="UP000636793"/>
    </source>
</evidence>
<name>A0A916ST20_9MICO</name>
<organism evidence="1 2">
    <name type="scientific">Flexivirga endophytica</name>
    <dbReference type="NCBI Taxonomy" id="1849103"/>
    <lineage>
        <taxon>Bacteria</taxon>
        <taxon>Bacillati</taxon>
        <taxon>Actinomycetota</taxon>
        <taxon>Actinomycetes</taxon>
        <taxon>Micrococcales</taxon>
        <taxon>Dermacoccaceae</taxon>
        <taxon>Flexivirga</taxon>
    </lineage>
</organism>
<dbReference type="Proteomes" id="UP000636793">
    <property type="component" value="Unassembled WGS sequence"/>
</dbReference>
<reference evidence="1" key="2">
    <citation type="submission" date="2020-09" db="EMBL/GenBank/DDBJ databases">
        <authorList>
            <person name="Sun Q."/>
            <person name="Zhou Y."/>
        </authorList>
    </citation>
    <scope>NUCLEOTIDE SEQUENCE</scope>
    <source>
        <strain evidence="1">CGMCC 1.15085</strain>
    </source>
</reference>
<comment type="caution">
    <text evidence="1">The sequence shown here is derived from an EMBL/GenBank/DDBJ whole genome shotgun (WGS) entry which is preliminary data.</text>
</comment>